<sequence>MSSVISMPLSIIGAENNTNNKALARIVVPITVNIHLVGDCFAIPILTYAILKSYGLAEPTLFYFYFLFCIGKVFSSSYTRWRNYCNASYT</sequence>
<evidence type="ECO:0000256" key="2">
    <source>
        <dbReference type="ARBA" id="ARBA00022989"/>
    </source>
</evidence>
<evidence type="ECO:0000256" key="1">
    <source>
        <dbReference type="ARBA" id="ARBA00022692"/>
    </source>
</evidence>
<accession>A0A0F3N191</accession>
<evidence type="ECO:0000256" key="3">
    <source>
        <dbReference type="ARBA" id="ARBA00023136"/>
    </source>
</evidence>
<protein>
    <submittedName>
        <fullName evidence="5">Dicarboxylate symporter family protein</fullName>
    </submittedName>
</protein>
<keyword evidence="3 4" id="KW-0472">Membrane</keyword>
<gene>
    <name evidence="5" type="ORF">APHACPA_0692</name>
</gene>
<organism evidence="5 6">
    <name type="scientific">Rickettsia amblyommatis str. Ac/Pa</name>
    <dbReference type="NCBI Taxonomy" id="1359164"/>
    <lineage>
        <taxon>Bacteria</taxon>
        <taxon>Pseudomonadati</taxon>
        <taxon>Pseudomonadota</taxon>
        <taxon>Alphaproteobacteria</taxon>
        <taxon>Rickettsiales</taxon>
        <taxon>Rickettsiaceae</taxon>
        <taxon>Rickettsieae</taxon>
        <taxon>Rickettsia</taxon>
        <taxon>spotted fever group</taxon>
    </lineage>
</organism>
<dbReference type="GO" id="GO:0015293">
    <property type="term" value="F:symporter activity"/>
    <property type="evidence" value="ECO:0007669"/>
    <property type="project" value="InterPro"/>
</dbReference>
<dbReference type="GO" id="GO:0016020">
    <property type="term" value="C:membrane"/>
    <property type="evidence" value="ECO:0007669"/>
    <property type="project" value="InterPro"/>
</dbReference>
<comment type="caution">
    <text evidence="5">The sequence shown here is derived from an EMBL/GenBank/DDBJ whole genome shotgun (WGS) entry which is preliminary data.</text>
</comment>
<dbReference type="AlphaFoldDB" id="A0A0F3N191"/>
<dbReference type="EMBL" id="LANR01000001">
    <property type="protein sequence ID" value="KJV61681.1"/>
    <property type="molecule type" value="Genomic_DNA"/>
</dbReference>
<dbReference type="Proteomes" id="UP000033556">
    <property type="component" value="Unassembled WGS sequence"/>
</dbReference>
<reference evidence="5 6" key="1">
    <citation type="submission" date="2015-01" db="EMBL/GenBank/DDBJ databases">
        <title>Genome Sequencing of Rickettsiales.</title>
        <authorList>
            <person name="Daugherty S.C."/>
            <person name="Su Q."/>
            <person name="Abolude K."/>
            <person name="Beier-Sexton M."/>
            <person name="Carlyon J.A."/>
            <person name="Carter R."/>
            <person name="Day N.P."/>
            <person name="Dumler S.J."/>
            <person name="Dyachenko V."/>
            <person name="Godinez A."/>
            <person name="Kurtti T.J."/>
            <person name="Lichay M."/>
            <person name="Mullins K.E."/>
            <person name="Ott S."/>
            <person name="Pappas-Brown V."/>
            <person name="Paris D.H."/>
            <person name="Patel P."/>
            <person name="Richards A.L."/>
            <person name="Sadzewicz L."/>
            <person name="Sears K."/>
            <person name="Seidman D."/>
            <person name="Sengamalay N."/>
            <person name="Stenos J."/>
            <person name="Tallon L.J."/>
            <person name="Vincent G."/>
            <person name="Fraser C.M."/>
            <person name="Munderloh U."/>
            <person name="Dunning-Hotopp J.C."/>
        </authorList>
    </citation>
    <scope>NUCLEOTIDE SEQUENCE [LARGE SCALE GENOMIC DNA]</scope>
    <source>
        <strain evidence="5 6">Ac/Pa</strain>
    </source>
</reference>
<name>A0A0F3N191_RICAM</name>
<evidence type="ECO:0000256" key="4">
    <source>
        <dbReference type="SAM" id="Phobius"/>
    </source>
</evidence>
<feature type="transmembrane region" description="Helical" evidence="4">
    <location>
        <begin position="62"/>
        <end position="81"/>
    </location>
</feature>
<dbReference type="InterPro" id="IPR036458">
    <property type="entry name" value="Na:dicarbo_symporter_sf"/>
</dbReference>
<dbReference type="PATRIC" id="fig|1359164.3.peg.684"/>
<dbReference type="SUPFAM" id="SSF118215">
    <property type="entry name" value="Proton glutamate symport protein"/>
    <property type="match status" value="1"/>
</dbReference>
<evidence type="ECO:0000313" key="6">
    <source>
        <dbReference type="Proteomes" id="UP000033556"/>
    </source>
</evidence>
<dbReference type="Gene3D" id="1.10.3860.10">
    <property type="entry name" value="Sodium:dicarboxylate symporter"/>
    <property type="match status" value="1"/>
</dbReference>
<feature type="transmembrane region" description="Helical" evidence="4">
    <location>
        <begin position="26"/>
        <end position="50"/>
    </location>
</feature>
<evidence type="ECO:0000313" key="5">
    <source>
        <dbReference type="EMBL" id="KJV61681.1"/>
    </source>
</evidence>
<keyword evidence="1 4" id="KW-0812">Transmembrane</keyword>
<keyword evidence="6" id="KW-1185">Reference proteome</keyword>
<keyword evidence="2 4" id="KW-1133">Transmembrane helix</keyword>
<proteinExistence type="predicted"/>